<dbReference type="STRING" id="1379910.TH63_18320"/>
<keyword evidence="4" id="KW-1185">Reference proteome</keyword>
<dbReference type="OrthoDB" id="799390at2"/>
<evidence type="ECO:0000259" key="2">
    <source>
        <dbReference type="Pfam" id="PF13648"/>
    </source>
</evidence>
<dbReference type="EMBL" id="CP010777">
    <property type="protein sequence ID" value="AKQ47154.1"/>
    <property type="molecule type" value="Genomic_DNA"/>
</dbReference>
<feature type="signal peptide" evidence="1">
    <location>
        <begin position="1"/>
        <end position="21"/>
    </location>
</feature>
<dbReference type="RefSeq" id="WP_048922225.1">
    <property type="nucleotide sequence ID" value="NZ_CP010777.1"/>
</dbReference>
<reference evidence="3 4" key="1">
    <citation type="submission" date="2015-01" db="EMBL/GenBank/DDBJ databases">
        <title>Rufibacter sp./DG31D/ whole genome sequencing.</title>
        <authorList>
            <person name="Kim M.K."/>
            <person name="Srinivasan S."/>
            <person name="Lee J.-J."/>
        </authorList>
    </citation>
    <scope>NUCLEOTIDE SEQUENCE [LARGE SCALE GENOMIC DNA]</scope>
    <source>
        <strain evidence="3 4">DG31D</strain>
    </source>
</reference>
<keyword evidence="1" id="KW-0732">Signal</keyword>
<feature type="domain" description="Lipocalin-like" evidence="2">
    <location>
        <begin position="39"/>
        <end position="135"/>
    </location>
</feature>
<protein>
    <recommendedName>
        <fullName evidence="2">Lipocalin-like domain-containing protein</fullName>
    </recommendedName>
</protein>
<evidence type="ECO:0000256" key="1">
    <source>
        <dbReference type="SAM" id="SignalP"/>
    </source>
</evidence>
<organism evidence="3 4">
    <name type="scientific">Rufibacter radiotolerans</name>
    <dbReference type="NCBI Taxonomy" id="1379910"/>
    <lineage>
        <taxon>Bacteria</taxon>
        <taxon>Pseudomonadati</taxon>
        <taxon>Bacteroidota</taxon>
        <taxon>Cytophagia</taxon>
        <taxon>Cytophagales</taxon>
        <taxon>Hymenobacteraceae</taxon>
        <taxon>Rufibacter</taxon>
    </lineage>
</organism>
<evidence type="ECO:0000313" key="3">
    <source>
        <dbReference type="EMBL" id="AKQ47154.1"/>
    </source>
</evidence>
<accession>A0A0H4VTM6</accession>
<dbReference type="Pfam" id="PF13648">
    <property type="entry name" value="Lipocalin_4"/>
    <property type="match status" value="1"/>
</dbReference>
<proteinExistence type="predicted"/>
<dbReference type="Proteomes" id="UP000036458">
    <property type="component" value="Chromosome"/>
</dbReference>
<dbReference type="PROSITE" id="PS51257">
    <property type="entry name" value="PROKAR_LIPOPROTEIN"/>
    <property type="match status" value="1"/>
</dbReference>
<dbReference type="PATRIC" id="fig|1379910.4.peg.3992"/>
<sequence>MKNYPLLLLLFCATLFTTACSKDDEDPAPTKEEMVQNKRWQITGFTVSNILIGTIDYYASLESCQKDNYLEFKPGNVLLANEGATKCDPAAPQQTQGTWKIEGDVMTLSAPGLTAGLPVTELKLTIKELTATTLTADFNESISGLPVTGTVKMTAM</sequence>
<dbReference type="InterPro" id="IPR024311">
    <property type="entry name" value="Lipocalin-like"/>
</dbReference>
<gene>
    <name evidence="3" type="ORF">TH63_18320</name>
</gene>
<evidence type="ECO:0000313" key="4">
    <source>
        <dbReference type="Proteomes" id="UP000036458"/>
    </source>
</evidence>
<feature type="chain" id="PRO_5005211155" description="Lipocalin-like domain-containing protein" evidence="1">
    <location>
        <begin position="22"/>
        <end position="156"/>
    </location>
</feature>
<dbReference type="KEGG" id="ruf:TH63_18320"/>
<name>A0A0H4VTM6_9BACT</name>
<dbReference type="AlphaFoldDB" id="A0A0H4VTM6"/>